<reference evidence="2 3" key="1">
    <citation type="submission" date="2016-08" db="EMBL/GenBank/DDBJ databases">
        <title>Novel Firmicute Genomes.</title>
        <authorList>
            <person name="Poppleton D.I."/>
            <person name="Gribaldo S."/>
        </authorList>
    </citation>
    <scope>NUCLEOTIDE SEQUENCE [LARGE SCALE GENOMIC DNA]</scope>
    <source>
        <strain evidence="2 3">RAOx-1</strain>
    </source>
</reference>
<feature type="transmembrane region" description="Helical" evidence="1">
    <location>
        <begin position="950"/>
        <end position="969"/>
    </location>
</feature>
<dbReference type="OrthoDB" id="9757876at2"/>
<dbReference type="SUPFAM" id="SSF82714">
    <property type="entry name" value="Multidrug efflux transporter AcrB TolC docking domain, DN and DC subdomains"/>
    <property type="match status" value="2"/>
</dbReference>
<dbReference type="Proteomes" id="UP000284219">
    <property type="component" value="Unassembled WGS sequence"/>
</dbReference>
<organism evidence="2 3">
    <name type="scientific">Ammoniphilus oxalaticus</name>
    <dbReference type="NCBI Taxonomy" id="66863"/>
    <lineage>
        <taxon>Bacteria</taxon>
        <taxon>Bacillati</taxon>
        <taxon>Bacillota</taxon>
        <taxon>Bacilli</taxon>
        <taxon>Bacillales</taxon>
        <taxon>Paenibacillaceae</taxon>
        <taxon>Aneurinibacillus group</taxon>
        <taxon>Ammoniphilus</taxon>
    </lineage>
</organism>
<dbReference type="PANTHER" id="PTHR32063">
    <property type="match status" value="1"/>
</dbReference>
<feature type="transmembrane region" description="Helical" evidence="1">
    <location>
        <begin position="358"/>
        <end position="377"/>
    </location>
</feature>
<evidence type="ECO:0000256" key="1">
    <source>
        <dbReference type="SAM" id="Phobius"/>
    </source>
</evidence>
<dbReference type="Pfam" id="PF00873">
    <property type="entry name" value="ACR_tran"/>
    <property type="match status" value="1"/>
</dbReference>
<comment type="caution">
    <text evidence="2">The sequence shown here is derived from an EMBL/GenBank/DDBJ whole genome shotgun (WGS) entry which is preliminary data.</text>
</comment>
<feature type="transmembrane region" description="Helical" evidence="1">
    <location>
        <begin position="389"/>
        <end position="409"/>
    </location>
</feature>
<dbReference type="Gene3D" id="1.20.1640.10">
    <property type="entry name" value="Multidrug efflux transporter AcrB transmembrane domain"/>
    <property type="match status" value="2"/>
</dbReference>
<gene>
    <name evidence="2" type="ORF">BEP19_12050</name>
</gene>
<dbReference type="Gene3D" id="3.30.70.1440">
    <property type="entry name" value="Multidrug efflux transporter AcrB pore domain"/>
    <property type="match status" value="1"/>
</dbReference>
<sequence length="1033" mass="112832">MKLIDLSVKRPVAVIICVVLIIFVGLMSLRNIAVELFPRFNIPVVVVSASYPGAAPEEVENVVTKPLERVLSGVNQLDTLQSSSRSNQSVLLLVFDASTDIEEALDEVRETLDKNRHVIPSDLEPPNVLNIDPNAQPIVQLSLSGDVSLARLTDLVEDVIQPQLERVNGVAQIDVNGTTSKEIQIEVDPGMLTAYGLSINDVSRAISANNQSMSAGSMTRGSQDMNIRLLGEYERLEEIEQLLITLRSGRTIHLSDLATVKDTFTEQETFSYVNGIPAARISVMKQGDANTVQTAEAVTQQVEQLNLLLPDDAKLTVISDSSVFIRTAVDDVIKNLIIGSLLASIILWVFLRNLRSTFVIILSIPISVISAFIMMYLSGSTVNLLTMSGLALGVGMMVDSSIVILENIFRYRQLGHEPLEASIIGAKEVGGAVFASALTTVVAFLPIAFTQGVVGQLFRPLAFTISFALIASLIVSISLVPMLAGRLLKIEETRSKESKRLELTAKIGNVAEKTYQRLLRWSLRRKKTTLSLTAGLLIISLTLIPLLEMDLLPGLDQGELQIIATLPEGTHLEETYQVLSSLEQFLLEKDAVELVASTVGSKSDRDGDRTNTGNLFVQLSTTTKRNVSTDELIAQVNQFATQFPDLKLNTIAQDSTTGTPDVALKIAGPDTDTLHEISKEMETILETIPGITNLENSMGDTRPELRIQIDREAAARYQMPIADIMQNARAGIRGQTATTLRLNNQEIDVSVTIPESYRSDYESLRQLPMMTPNGATVPLAVLAEIKMVDGANTITRENMERGVELTGSIVGRDLRSVTREIEQTLDLIHTPEGYTISLEGGSLEHGMAIGELVFALALSIVLVYAVMAVQFNSFLYPFIIMFSMPATIIGMVAGLFITRQSLNAPALIGLIMLVGIAVNNAIIMIDYINKLRERGMPRDEALVTGSARRLRPIFMTTFTTVLGMLPLALGIGEGAEMQQSLGIVIVFGLTFSTLITLVLIPVMYVYSDRFSEWTRSLFTKRKTAPPSDTSINA</sequence>
<protein>
    <recommendedName>
        <fullName evidence="4">Acriflavin resistance protein</fullName>
    </recommendedName>
</protein>
<dbReference type="Gene3D" id="3.30.70.1320">
    <property type="entry name" value="Multidrug efflux transporter AcrB pore domain like"/>
    <property type="match status" value="1"/>
</dbReference>
<feature type="transmembrane region" description="Helical" evidence="1">
    <location>
        <begin position="12"/>
        <end position="29"/>
    </location>
</feature>
<dbReference type="SUPFAM" id="SSF82866">
    <property type="entry name" value="Multidrug efflux transporter AcrB transmembrane domain"/>
    <property type="match status" value="2"/>
</dbReference>
<feature type="transmembrane region" description="Helical" evidence="1">
    <location>
        <begin position="529"/>
        <end position="547"/>
    </location>
</feature>
<feature type="transmembrane region" description="Helical" evidence="1">
    <location>
        <begin position="332"/>
        <end position="351"/>
    </location>
</feature>
<dbReference type="GO" id="GO:0005886">
    <property type="term" value="C:plasma membrane"/>
    <property type="evidence" value="ECO:0007669"/>
    <property type="project" value="TreeGrafter"/>
</dbReference>
<feature type="transmembrane region" description="Helical" evidence="1">
    <location>
        <begin position="847"/>
        <end position="867"/>
    </location>
</feature>
<feature type="transmembrane region" description="Helical" evidence="1">
    <location>
        <begin position="461"/>
        <end position="484"/>
    </location>
</feature>
<dbReference type="Gene3D" id="3.30.70.1430">
    <property type="entry name" value="Multidrug efflux transporter AcrB pore domain"/>
    <property type="match status" value="2"/>
</dbReference>
<dbReference type="SUPFAM" id="SSF82693">
    <property type="entry name" value="Multidrug efflux transporter AcrB pore domain, PN1, PN2, PC1 and PC2 subdomains"/>
    <property type="match status" value="3"/>
</dbReference>
<evidence type="ECO:0000313" key="2">
    <source>
        <dbReference type="EMBL" id="RKD22956.1"/>
    </source>
</evidence>
<evidence type="ECO:0000313" key="3">
    <source>
        <dbReference type="Proteomes" id="UP000284219"/>
    </source>
</evidence>
<keyword evidence="3" id="KW-1185">Reference proteome</keyword>
<keyword evidence="1" id="KW-0472">Membrane</keyword>
<name>A0A419SGP9_9BACL</name>
<dbReference type="GO" id="GO:0042910">
    <property type="term" value="F:xenobiotic transmembrane transporter activity"/>
    <property type="evidence" value="ECO:0007669"/>
    <property type="project" value="TreeGrafter"/>
</dbReference>
<feature type="transmembrane region" description="Helical" evidence="1">
    <location>
        <begin position="981"/>
        <end position="1006"/>
    </location>
</feature>
<feature type="transmembrane region" description="Helical" evidence="1">
    <location>
        <begin position="429"/>
        <end position="449"/>
    </location>
</feature>
<proteinExistence type="predicted"/>
<dbReference type="Gene3D" id="3.30.2090.10">
    <property type="entry name" value="Multidrug efflux transporter AcrB TolC docking domain, DN and DC subdomains"/>
    <property type="match status" value="2"/>
</dbReference>
<accession>A0A419SGP9</accession>
<dbReference type="AlphaFoldDB" id="A0A419SGP9"/>
<dbReference type="PRINTS" id="PR00702">
    <property type="entry name" value="ACRIFLAVINRP"/>
</dbReference>
<dbReference type="InterPro" id="IPR001036">
    <property type="entry name" value="Acrflvin-R"/>
</dbReference>
<dbReference type="PANTHER" id="PTHR32063:SF0">
    <property type="entry name" value="SWARMING MOTILITY PROTEIN SWRC"/>
    <property type="match status" value="1"/>
</dbReference>
<feature type="transmembrane region" description="Helical" evidence="1">
    <location>
        <begin position="874"/>
        <end position="898"/>
    </location>
</feature>
<evidence type="ECO:0008006" key="4">
    <source>
        <dbReference type="Google" id="ProtNLM"/>
    </source>
</evidence>
<dbReference type="InterPro" id="IPR027463">
    <property type="entry name" value="AcrB_DN_DC_subdom"/>
</dbReference>
<feature type="transmembrane region" description="Helical" evidence="1">
    <location>
        <begin position="904"/>
        <end position="929"/>
    </location>
</feature>
<keyword evidence="1" id="KW-0812">Transmembrane</keyword>
<dbReference type="EMBL" id="MCHY01000009">
    <property type="protein sequence ID" value="RKD22956.1"/>
    <property type="molecule type" value="Genomic_DNA"/>
</dbReference>
<dbReference type="RefSeq" id="WP_120190447.1">
    <property type="nucleotide sequence ID" value="NZ_MCHY01000009.1"/>
</dbReference>
<keyword evidence="1" id="KW-1133">Transmembrane helix</keyword>